<proteinExistence type="predicted"/>
<evidence type="ECO:0000256" key="1">
    <source>
        <dbReference type="SAM" id="MobiDB-lite"/>
    </source>
</evidence>
<dbReference type="EMBL" id="CP044081">
    <property type="protein sequence ID" value="QEU08704.1"/>
    <property type="molecule type" value="Genomic_DNA"/>
</dbReference>
<accession>A0A5P2QRL2</accession>
<dbReference type="InterPro" id="IPR053745">
    <property type="entry name" value="Viral_Tail_Comp_sf"/>
</dbReference>
<dbReference type="AlphaFoldDB" id="A0A5P2QRL2"/>
<gene>
    <name evidence="2" type="ORF">FOB51_12265</name>
</gene>
<feature type="region of interest" description="Disordered" evidence="1">
    <location>
        <begin position="1"/>
        <end position="26"/>
    </location>
</feature>
<evidence type="ECO:0000313" key="3">
    <source>
        <dbReference type="Proteomes" id="UP000324507"/>
    </source>
</evidence>
<sequence length="164" mass="17679">MAFEPPPLGTAYQPRHAQSLPRGQPVTPDMELQRAVRLALIAAPGVAEHITPERIRAGIARPENVPVIIMTPASVDILGHASGGQKVVEITMKLHVWTDGGQADTAQQIASAAMLALMDKPQIAACTIEEWDRPAMVWVPDPDPALSFSHAVIALRGVIYWRAS</sequence>
<organism evidence="2 3">
    <name type="scientific">Paracoccus yeei</name>
    <dbReference type="NCBI Taxonomy" id="147645"/>
    <lineage>
        <taxon>Bacteria</taxon>
        <taxon>Pseudomonadati</taxon>
        <taxon>Pseudomonadota</taxon>
        <taxon>Alphaproteobacteria</taxon>
        <taxon>Rhodobacterales</taxon>
        <taxon>Paracoccaceae</taxon>
        <taxon>Paracoccus</taxon>
    </lineage>
</organism>
<evidence type="ECO:0000313" key="2">
    <source>
        <dbReference type="EMBL" id="QEU08704.1"/>
    </source>
</evidence>
<protein>
    <submittedName>
        <fullName evidence="2">DUF3168 domain-containing protein</fullName>
    </submittedName>
</protein>
<dbReference type="Gene3D" id="3.30.2000.30">
    <property type="match status" value="1"/>
</dbReference>
<dbReference type="InterPro" id="IPR021508">
    <property type="entry name" value="Gp17-like"/>
</dbReference>
<name>A0A5P2QRL2_9RHOB</name>
<dbReference type="Pfam" id="PF11367">
    <property type="entry name" value="Tail_completion_gp17"/>
    <property type="match status" value="1"/>
</dbReference>
<dbReference type="Proteomes" id="UP000324507">
    <property type="component" value="Chromosome"/>
</dbReference>
<reference evidence="2 3" key="1">
    <citation type="submission" date="2019-09" db="EMBL/GenBank/DDBJ databases">
        <title>FDA dAtabase for Regulatory Grade micrObial Sequences (FDA-ARGOS): Supporting development and validation of Infectious Disease Dx tests.</title>
        <authorList>
            <person name="Sciortino C."/>
            <person name="Tallon L."/>
            <person name="Sadzewicz L."/>
            <person name="Vavikolanu K."/>
            <person name="Mehta A."/>
            <person name="Aluvathingal J."/>
            <person name="Nadendla S."/>
            <person name="Nandy P."/>
            <person name="Geyer C."/>
            <person name="Yan Y."/>
            <person name="Sichtig H."/>
        </authorList>
    </citation>
    <scope>NUCLEOTIDE SEQUENCE [LARGE SCALE GENOMIC DNA]</scope>
    <source>
        <strain evidence="2 3">FDAARGOS_643</strain>
    </source>
</reference>